<dbReference type="Pfam" id="PF00003">
    <property type="entry name" value="7tm_3"/>
    <property type="match status" value="1"/>
</dbReference>
<dbReference type="InterPro" id="IPR050726">
    <property type="entry name" value="mGluR"/>
</dbReference>
<keyword evidence="5" id="KW-0297">G-protein coupled receptor</keyword>
<dbReference type="InterPro" id="IPR028082">
    <property type="entry name" value="Peripla_BP_I"/>
</dbReference>
<keyword evidence="13" id="KW-1185">Reference proteome</keyword>
<keyword evidence="6 10" id="KW-0472">Membrane</keyword>
<dbReference type="Proteomes" id="UP000037510">
    <property type="component" value="Unassembled WGS sequence"/>
</dbReference>
<feature type="transmembrane region" description="Helical" evidence="10">
    <location>
        <begin position="200"/>
        <end position="223"/>
    </location>
</feature>
<dbReference type="PANTHER" id="PTHR24060">
    <property type="entry name" value="METABOTROPIC GLUTAMATE RECEPTOR"/>
    <property type="match status" value="1"/>
</dbReference>
<sequence length="302" mass="33584">MRPASGADLLRYLRKVNFTGLSGDGFHFDSNGDGPARYNILHFKQVSKDVYSWIHVGQYLDGELQLSLDSQAVRGGRELLLALLQLHAIRSPYVETACVVCPRGTLPAASRTHCRPIPEAYLRPDSAWAIGAMSFSSIRLRGVVPAQLDACRACERARAIIRPARRHTDVLSRHLRAPKAMFHYPTREDNMLVCDSYVDASYMIAFFYPIVLILVCTVYAVLTRKIPEAFNESKHIGFTMYTTCVIWLAFVPLYFGTASHVPLRVTSMAVTISLSASVTLVCLFSPKVSDYTSGRRATCPCA</sequence>
<evidence type="ECO:0000256" key="2">
    <source>
        <dbReference type="ARBA" id="ARBA00022475"/>
    </source>
</evidence>
<evidence type="ECO:0000256" key="7">
    <source>
        <dbReference type="ARBA" id="ARBA00023170"/>
    </source>
</evidence>
<evidence type="ECO:0000256" key="5">
    <source>
        <dbReference type="ARBA" id="ARBA00023040"/>
    </source>
</evidence>
<feature type="transmembrane region" description="Helical" evidence="10">
    <location>
        <begin position="235"/>
        <end position="255"/>
    </location>
</feature>
<keyword evidence="7 12" id="KW-0675">Receptor</keyword>
<comment type="subcellular location">
    <subcellularLocation>
        <location evidence="1">Cell membrane</location>
        <topology evidence="1">Multi-pass membrane protein</topology>
    </subcellularLocation>
</comment>
<dbReference type="EMBL" id="JTDY01002938">
    <property type="protein sequence ID" value="KOB70451.1"/>
    <property type="molecule type" value="Genomic_DNA"/>
</dbReference>
<dbReference type="STRING" id="104452.A0A0L7L543"/>
<proteinExistence type="predicted"/>
<keyword evidence="8" id="KW-0325">Glycoprotein</keyword>
<accession>A0A0L7L543</accession>
<keyword evidence="4 10" id="KW-1133">Transmembrane helix</keyword>
<reference evidence="12 13" key="1">
    <citation type="journal article" date="2015" name="Genome Biol. Evol.">
        <title>The genome of winter moth (Operophtera brumata) provides a genomic perspective on sexual dimorphism and phenology.</title>
        <authorList>
            <person name="Derks M.F."/>
            <person name="Smit S."/>
            <person name="Salis L."/>
            <person name="Schijlen E."/>
            <person name="Bossers A."/>
            <person name="Mateman C."/>
            <person name="Pijl A.S."/>
            <person name="de Ridder D."/>
            <person name="Groenen M.A."/>
            <person name="Visser M.E."/>
            <person name="Megens H.J."/>
        </authorList>
    </citation>
    <scope>NUCLEOTIDE SEQUENCE [LARGE SCALE GENOMIC DNA]</scope>
    <source>
        <strain evidence="12">WM2013NL</strain>
        <tissue evidence="12">Head and thorax</tissue>
    </source>
</reference>
<dbReference type="InterPro" id="IPR017979">
    <property type="entry name" value="GPCR_3_CS"/>
</dbReference>
<evidence type="ECO:0000313" key="13">
    <source>
        <dbReference type="Proteomes" id="UP000037510"/>
    </source>
</evidence>
<evidence type="ECO:0000256" key="9">
    <source>
        <dbReference type="ARBA" id="ARBA00023224"/>
    </source>
</evidence>
<feature type="domain" description="G-protein coupled receptors family 3 profile" evidence="11">
    <location>
        <begin position="187"/>
        <end position="288"/>
    </location>
</feature>
<evidence type="ECO:0000256" key="10">
    <source>
        <dbReference type="SAM" id="Phobius"/>
    </source>
</evidence>
<protein>
    <submittedName>
        <fullName evidence="12">Metabotropic glutamate receptor B</fullName>
    </submittedName>
</protein>
<dbReference type="AlphaFoldDB" id="A0A0L7L543"/>
<dbReference type="Gene3D" id="3.40.50.2300">
    <property type="match status" value="2"/>
</dbReference>
<evidence type="ECO:0000256" key="8">
    <source>
        <dbReference type="ARBA" id="ARBA00023180"/>
    </source>
</evidence>
<evidence type="ECO:0000256" key="3">
    <source>
        <dbReference type="ARBA" id="ARBA00022692"/>
    </source>
</evidence>
<gene>
    <name evidence="12" type="ORF">OBRU01_05478</name>
</gene>
<keyword evidence="2" id="KW-1003">Cell membrane</keyword>
<evidence type="ECO:0000259" key="11">
    <source>
        <dbReference type="PROSITE" id="PS50259"/>
    </source>
</evidence>
<dbReference type="PROSITE" id="PS50259">
    <property type="entry name" value="G_PROTEIN_RECEP_F3_4"/>
    <property type="match status" value="1"/>
</dbReference>
<organism evidence="12 13">
    <name type="scientific">Operophtera brumata</name>
    <name type="common">Winter moth</name>
    <name type="synonym">Phalaena brumata</name>
    <dbReference type="NCBI Taxonomy" id="104452"/>
    <lineage>
        <taxon>Eukaryota</taxon>
        <taxon>Metazoa</taxon>
        <taxon>Ecdysozoa</taxon>
        <taxon>Arthropoda</taxon>
        <taxon>Hexapoda</taxon>
        <taxon>Insecta</taxon>
        <taxon>Pterygota</taxon>
        <taxon>Neoptera</taxon>
        <taxon>Endopterygota</taxon>
        <taxon>Lepidoptera</taxon>
        <taxon>Glossata</taxon>
        <taxon>Ditrysia</taxon>
        <taxon>Geometroidea</taxon>
        <taxon>Geometridae</taxon>
        <taxon>Larentiinae</taxon>
        <taxon>Operophtera</taxon>
    </lineage>
</organism>
<dbReference type="Pfam" id="PF01094">
    <property type="entry name" value="ANF_receptor"/>
    <property type="match status" value="1"/>
</dbReference>
<evidence type="ECO:0000256" key="4">
    <source>
        <dbReference type="ARBA" id="ARBA00022989"/>
    </source>
</evidence>
<dbReference type="InterPro" id="IPR000337">
    <property type="entry name" value="GPCR_3"/>
</dbReference>
<dbReference type="InterPro" id="IPR001828">
    <property type="entry name" value="ANF_lig-bd_rcpt"/>
</dbReference>
<keyword evidence="3 10" id="KW-0812">Transmembrane</keyword>
<evidence type="ECO:0000256" key="1">
    <source>
        <dbReference type="ARBA" id="ARBA00004651"/>
    </source>
</evidence>
<dbReference type="GO" id="GO:0004930">
    <property type="term" value="F:G protein-coupled receptor activity"/>
    <property type="evidence" value="ECO:0007669"/>
    <property type="project" value="UniProtKB-KW"/>
</dbReference>
<feature type="transmembrane region" description="Helical" evidence="10">
    <location>
        <begin position="267"/>
        <end position="286"/>
    </location>
</feature>
<keyword evidence="9" id="KW-0807">Transducer</keyword>
<evidence type="ECO:0000256" key="6">
    <source>
        <dbReference type="ARBA" id="ARBA00023136"/>
    </source>
</evidence>
<dbReference type="InterPro" id="IPR017978">
    <property type="entry name" value="GPCR_3_C"/>
</dbReference>
<dbReference type="PRINTS" id="PR00248">
    <property type="entry name" value="GPCRMGR"/>
</dbReference>
<dbReference type="PROSITE" id="PS00981">
    <property type="entry name" value="G_PROTEIN_RECEP_F3_3"/>
    <property type="match status" value="1"/>
</dbReference>
<name>A0A0L7L543_OPEBR</name>
<evidence type="ECO:0000313" key="12">
    <source>
        <dbReference type="EMBL" id="KOB70451.1"/>
    </source>
</evidence>
<dbReference type="SUPFAM" id="SSF53822">
    <property type="entry name" value="Periplasmic binding protein-like I"/>
    <property type="match status" value="1"/>
</dbReference>
<comment type="caution">
    <text evidence="12">The sequence shown here is derived from an EMBL/GenBank/DDBJ whole genome shotgun (WGS) entry which is preliminary data.</text>
</comment>
<dbReference type="GO" id="GO:0005886">
    <property type="term" value="C:plasma membrane"/>
    <property type="evidence" value="ECO:0007669"/>
    <property type="project" value="UniProtKB-SubCell"/>
</dbReference>